<gene>
    <name evidence="2" type="ORF">PQU92_07765</name>
</gene>
<evidence type="ECO:0000256" key="1">
    <source>
        <dbReference type="SAM" id="MobiDB-lite"/>
    </source>
</evidence>
<reference evidence="2 3" key="1">
    <citation type="submission" date="2023-01" db="EMBL/GenBank/DDBJ databases">
        <title>Novel species of the genus Asticcacaulis isolated from rivers.</title>
        <authorList>
            <person name="Lu H."/>
        </authorList>
    </citation>
    <scope>NUCLEOTIDE SEQUENCE [LARGE SCALE GENOMIC DNA]</scope>
    <source>
        <strain evidence="2 3">BYS171W</strain>
    </source>
</reference>
<protein>
    <submittedName>
        <fullName evidence="2">Uncharacterized protein</fullName>
    </submittedName>
</protein>
<accession>A0ABT5HT52</accession>
<proteinExistence type="predicted"/>
<evidence type="ECO:0000313" key="2">
    <source>
        <dbReference type="EMBL" id="MDC7683169.1"/>
    </source>
</evidence>
<evidence type="ECO:0000313" key="3">
    <source>
        <dbReference type="Proteomes" id="UP001214854"/>
    </source>
</evidence>
<keyword evidence="3" id="KW-1185">Reference proteome</keyword>
<dbReference type="EMBL" id="JAQQKX010000005">
    <property type="protein sequence ID" value="MDC7683169.1"/>
    <property type="molecule type" value="Genomic_DNA"/>
</dbReference>
<feature type="region of interest" description="Disordered" evidence="1">
    <location>
        <begin position="28"/>
        <end position="49"/>
    </location>
</feature>
<dbReference type="RefSeq" id="WP_272747648.1">
    <property type="nucleotide sequence ID" value="NZ_JAQQKX010000005.1"/>
</dbReference>
<sequence length="49" mass="5390">MILLSLGVQSLTQRLNADRVRVTPVRDTGRFASKENSAQIGSPIADNHR</sequence>
<organism evidence="2 3">
    <name type="scientific">Asticcacaulis aquaticus</name>
    <dbReference type="NCBI Taxonomy" id="2984212"/>
    <lineage>
        <taxon>Bacteria</taxon>
        <taxon>Pseudomonadati</taxon>
        <taxon>Pseudomonadota</taxon>
        <taxon>Alphaproteobacteria</taxon>
        <taxon>Caulobacterales</taxon>
        <taxon>Caulobacteraceae</taxon>
        <taxon>Asticcacaulis</taxon>
    </lineage>
</organism>
<comment type="caution">
    <text evidence="2">The sequence shown here is derived from an EMBL/GenBank/DDBJ whole genome shotgun (WGS) entry which is preliminary data.</text>
</comment>
<name>A0ABT5HT52_9CAUL</name>
<dbReference type="Proteomes" id="UP001214854">
    <property type="component" value="Unassembled WGS sequence"/>
</dbReference>